<reference evidence="1" key="1">
    <citation type="submission" date="2020-10" db="EMBL/GenBank/DDBJ databases">
        <title>Connecting structure to function with the recovery of over 1000 high-quality activated sludge metagenome-assembled genomes encoding full-length rRNA genes using long-read sequencing.</title>
        <authorList>
            <person name="Singleton C.M."/>
            <person name="Petriglieri F."/>
            <person name="Kristensen J.M."/>
            <person name="Kirkegaard R.H."/>
            <person name="Michaelsen T.Y."/>
            <person name="Andersen M.H."/>
            <person name="Karst S.M."/>
            <person name="Dueholm M.S."/>
            <person name="Nielsen P.H."/>
            <person name="Albertsen M."/>
        </authorList>
    </citation>
    <scope>NUCLEOTIDE SEQUENCE</scope>
    <source>
        <strain evidence="1">Bjer_18-Q3-R1-45_BAT3C.347</strain>
    </source>
</reference>
<proteinExistence type="predicted"/>
<evidence type="ECO:0008006" key="3">
    <source>
        <dbReference type="Google" id="ProtNLM"/>
    </source>
</evidence>
<evidence type="ECO:0000313" key="2">
    <source>
        <dbReference type="Proteomes" id="UP000807785"/>
    </source>
</evidence>
<comment type="caution">
    <text evidence="1">The sequence shown here is derived from an EMBL/GenBank/DDBJ whole genome shotgun (WGS) entry which is preliminary data.</text>
</comment>
<accession>A0A9D7HJR7</accession>
<dbReference type="Proteomes" id="UP000807785">
    <property type="component" value="Unassembled WGS sequence"/>
</dbReference>
<name>A0A9D7HJR7_9PROT</name>
<protein>
    <recommendedName>
        <fullName evidence="3">Signal transduction histidine kinase subgroup 3 dimerisation and phosphoacceptor domain-containing protein</fullName>
    </recommendedName>
</protein>
<evidence type="ECO:0000313" key="1">
    <source>
        <dbReference type="EMBL" id="MBK6972247.1"/>
    </source>
</evidence>
<dbReference type="EMBL" id="JADJEV010000002">
    <property type="protein sequence ID" value="MBK6972247.1"/>
    <property type="molecule type" value="Genomic_DNA"/>
</dbReference>
<organism evidence="1 2">
    <name type="scientific">Candidatus Methylophosphatis roskildensis</name>
    <dbReference type="NCBI Taxonomy" id="2899263"/>
    <lineage>
        <taxon>Bacteria</taxon>
        <taxon>Pseudomonadati</taxon>
        <taxon>Pseudomonadota</taxon>
        <taxon>Betaproteobacteria</taxon>
        <taxon>Nitrosomonadales</taxon>
        <taxon>Sterolibacteriaceae</taxon>
        <taxon>Candidatus Methylophosphatis</taxon>
    </lineage>
</organism>
<dbReference type="AlphaFoldDB" id="A0A9D7HJR7"/>
<dbReference type="Gene3D" id="1.20.5.1930">
    <property type="match status" value="1"/>
</dbReference>
<gene>
    <name evidence="1" type="ORF">IPH26_04565</name>
</gene>
<sequence length="170" mass="19191">MPYCGLPVFGSVLYAVQRRYVGAINGHEQLSADLAARLVKREAELSRNHQHLRELERAQTLADERERLMRDMYDGLGSALTSSVVLVERGEVQPKALPSRLRECADDLRAVIDSLEPIDNDLVALVAMPRFRIGQRLDAAGVRLDWEMQDLLPLDWMGPTEALQVMRVVQ</sequence>